<sequence length="324" mass="36806">MIDLPKDEKLVVIINGRPTAGKDKFVEYVSSNSDMINKKVGNYSSVGNVKASASILGWDGTKTDDNRNALSELKVISESLWNGTTNYMLNMIENNNNHITFLHIREIESINKMVGVCNENGYKVITLYVDRDVEVTADNEGDCDALYPELYPYAHIIDNNNTLYDLENKAKNFLLFVSDLSKIPTQTKIELKDPKELDVVYVSLSGTFDTYGELLNACGNINVIKENLARFSGAKIISEHCDNRHEIMQREWKFPVDFPHNELPRFGSVGVFDYDSNWNSLVGLLRLSEYDGTVYLNDRQKTFECVALHIHNTKDIEDIDLPNM</sequence>
<evidence type="ECO:0000313" key="2">
    <source>
        <dbReference type="Proteomes" id="UP000422648"/>
    </source>
</evidence>
<evidence type="ECO:0000313" key="1">
    <source>
        <dbReference type="EMBL" id="BBI90531.1"/>
    </source>
</evidence>
<dbReference type="GeneID" id="55802944"/>
<dbReference type="EMBL" id="AP019524">
    <property type="protein sequence ID" value="BBI90531.1"/>
    <property type="molecule type" value="Genomic_DNA"/>
</dbReference>
<organism evidence="1 2">
    <name type="scientific">Tenacibaculum phage PTm1</name>
    <dbReference type="NCBI Taxonomy" id="2547425"/>
    <lineage>
        <taxon>Viruses</taxon>
        <taxon>Duplodnaviria</taxon>
        <taxon>Heunggongvirae</taxon>
        <taxon>Uroviricota</taxon>
        <taxon>Caudoviricetes</taxon>
        <taxon>Shirahamavirus</taxon>
        <taxon>Shirahamavirus PTm1</taxon>
    </lineage>
</organism>
<dbReference type="KEGG" id="vg:55802944"/>
<proteinExistence type="predicted"/>
<dbReference type="RefSeq" id="YP_009873823.1">
    <property type="nucleotide sequence ID" value="NC_049340.1"/>
</dbReference>
<reference evidence="1 2" key="1">
    <citation type="journal article" date="2019" name="Arch. Virol.">
        <title>A novel jumbo Tenacibaculum maritimum lytic phage with head-fiber-like appendages.</title>
        <authorList>
            <person name="Kawato Y."/>
            <person name="Istiqomah I."/>
            <person name="Gaafar A.Y."/>
            <person name="Hanaoka M."/>
            <person name="Ishimaru K."/>
            <person name="Yasuike M."/>
            <person name="Nishiki I."/>
            <person name="Nakamura Y."/>
            <person name="Fujiwara A."/>
            <person name="Nakai T."/>
        </authorList>
    </citation>
    <scope>NUCLEOTIDE SEQUENCE [LARGE SCALE GENOMIC DNA]</scope>
    <source>
        <strain evidence="1 2">PTm1</strain>
    </source>
</reference>
<name>A0A5S9BZ21_9CAUD</name>
<dbReference type="Proteomes" id="UP000422648">
    <property type="component" value="Segment"/>
</dbReference>
<keyword evidence="2" id="KW-1185">Reference proteome</keyword>
<accession>A0A5S9BZ21</accession>
<protein>
    <submittedName>
        <fullName evidence="1">Uncharacterized protein</fullName>
    </submittedName>
</protein>